<dbReference type="Gene3D" id="3.10.28.10">
    <property type="entry name" value="Homing endonucleases"/>
    <property type="match status" value="1"/>
</dbReference>
<keyword evidence="2" id="KW-0150">Chloroplast</keyword>
<evidence type="ECO:0000259" key="1">
    <source>
        <dbReference type="Pfam" id="PF00961"/>
    </source>
</evidence>
<dbReference type="InterPro" id="IPR004860">
    <property type="entry name" value="LAGLIDADG_dom"/>
</dbReference>
<keyword evidence="2" id="KW-0255">Endonuclease</keyword>
<proteinExistence type="predicted"/>
<sequence>MNQKLNNQTFQNFKNDKELCAYLAGAIDCDGSIVAQFVRRKDYKLGYQIRCTVQLSQKKKRRQFLDELYTLVGLGYRRERGDMFDWIVTDTQQVKILLEVLRDYLRMKQAQAVLILDILERLPNVKNDPKKFLQVAELVDSVSSLNDSILSKRIHTAETVRNFFVSKGFIE</sequence>
<evidence type="ECO:0000313" key="2">
    <source>
        <dbReference type="EMBL" id="AOY36051.1"/>
    </source>
</evidence>
<name>A0A2H4FU49_9CHLO</name>
<dbReference type="InterPro" id="IPR027434">
    <property type="entry name" value="Homing_endonucl"/>
</dbReference>
<keyword evidence="2" id="KW-0378">Hydrolase</keyword>
<geneLocation type="chloroplast" evidence="2"/>
<feature type="domain" description="Homing endonuclease LAGLIDADG" evidence="1">
    <location>
        <begin position="23"/>
        <end position="106"/>
    </location>
</feature>
<dbReference type="AlphaFoldDB" id="A0A2H4FU49"/>
<keyword evidence="2" id="KW-0934">Plastid</keyword>
<organism evidence="2">
    <name type="scientific">Hariotina sp. MMOGRB0030F</name>
    <dbReference type="NCBI Taxonomy" id="1867922"/>
    <lineage>
        <taxon>Eukaryota</taxon>
        <taxon>Viridiplantae</taxon>
        <taxon>Chlorophyta</taxon>
        <taxon>core chlorophytes</taxon>
        <taxon>Chlorophyceae</taxon>
        <taxon>CS clade</taxon>
        <taxon>Sphaeropleales</taxon>
        <taxon>Scenedesmaceae</taxon>
        <taxon>Hariotina</taxon>
    </lineage>
</organism>
<gene>
    <name evidence="2" type="primary">orf171</name>
</gene>
<dbReference type="EMBL" id="KX131180">
    <property type="protein sequence ID" value="AOY36051.1"/>
    <property type="molecule type" value="Genomic_DNA"/>
</dbReference>
<protein>
    <submittedName>
        <fullName evidence="2">Putative LAGLIDADG homing endonuclease</fullName>
    </submittedName>
</protein>
<dbReference type="Pfam" id="PF00961">
    <property type="entry name" value="LAGLIDADG_1"/>
    <property type="match status" value="1"/>
</dbReference>
<keyword evidence="2" id="KW-0540">Nuclease</keyword>
<accession>A0A2H4FU49</accession>
<dbReference type="EMBL" id="KX131180">
    <property type="protein sequence ID" value="AOY36016.1"/>
    <property type="molecule type" value="Genomic_DNA"/>
</dbReference>
<dbReference type="GO" id="GO:0004519">
    <property type="term" value="F:endonuclease activity"/>
    <property type="evidence" value="ECO:0007669"/>
    <property type="project" value="UniProtKB-KW"/>
</dbReference>
<dbReference type="SUPFAM" id="SSF55608">
    <property type="entry name" value="Homing endonucleases"/>
    <property type="match status" value="1"/>
</dbReference>
<reference evidence="2" key="1">
    <citation type="submission" date="2016-04" db="EMBL/GenBank/DDBJ databases">
        <title>The complete chloroplast genome of the green algae Hariotina sp. MMOGRB 0030F (Scenedesmaceae, Chlorophyta).</title>
        <authorList>
            <person name="He L."/>
            <person name="Lou S."/>
            <person name="Lin X."/>
            <person name="Xie S."/>
            <person name="Qian X."/>
        </authorList>
    </citation>
    <scope>NUCLEOTIDE SEQUENCE</scope>
</reference>